<keyword evidence="3 9" id="KW-0732">Signal</keyword>
<dbReference type="InterPro" id="IPR016035">
    <property type="entry name" value="Acyl_Trfase/lysoPLipase"/>
</dbReference>
<dbReference type="GO" id="GO:0005886">
    <property type="term" value="C:plasma membrane"/>
    <property type="evidence" value="ECO:0007669"/>
    <property type="project" value="TreeGrafter"/>
</dbReference>
<comment type="similarity">
    <text evidence="1 9">Belongs to the lysophospholipase family.</text>
</comment>
<dbReference type="AlphaFoldDB" id="A0A8H2VJP5"/>
<keyword evidence="6 8" id="KW-0443">Lipid metabolism</keyword>
<keyword evidence="4 8" id="KW-0378">Hydrolase</keyword>
<dbReference type="OrthoDB" id="4084751at2759"/>
<evidence type="ECO:0000256" key="1">
    <source>
        <dbReference type="ARBA" id="ARBA00008780"/>
    </source>
</evidence>
<evidence type="ECO:0000256" key="2">
    <source>
        <dbReference type="ARBA" id="ARBA00013274"/>
    </source>
</evidence>
<evidence type="ECO:0000256" key="6">
    <source>
        <dbReference type="ARBA" id="ARBA00023098"/>
    </source>
</evidence>
<feature type="chain" id="PRO_5034842191" description="Lysophospholipase" evidence="9">
    <location>
        <begin position="19"/>
        <end position="813"/>
    </location>
</feature>
<dbReference type="SMART" id="SM00022">
    <property type="entry name" value="PLAc"/>
    <property type="match status" value="1"/>
</dbReference>
<dbReference type="EMBL" id="CAEFZW010000010">
    <property type="protein sequence ID" value="CAB4256600.1"/>
    <property type="molecule type" value="Genomic_DNA"/>
</dbReference>
<dbReference type="GO" id="GO:0004622">
    <property type="term" value="F:phosphatidylcholine lysophospholipase activity"/>
    <property type="evidence" value="ECO:0007669"/>
    <property type="project" value="UniProtKB-EC"/>
</dbReference>
<gene>
    <name evidence="11" type="ORF">KABA2_10S02926</name>
</gene>
<evidence type="ECO:0000313" key="11">
    <source>
        <dbReference type="EMBL" id="CAB4256600.1"/>
    </source>
</evidence>
<evidence type="ECO:0000259" key="10">
    <source>
        <dbReference type="PROSITE" id="PS51210"/>
    </source>
</evidence>
<evidence type="ECO:0000256" key="9">
    <source>
        <dbReference type="RuleBase" id="RU362103"/>
    </source>
</evidence>
<dbReference type="GO" id="GO:0005783">
    <property type="term" value="C:endoplasmic reticulum"/>
    <property type="evidence" value="ECO:0007669"/>
    <property type="project" value="TreeGrafter"/>
</dbReference>
<dbReference type="Pfam" id="PF01735">
    <property type="entry name" value="PLA2_B"/>
    <property type="match status" value="1"/>
</dbReference>
<dbReference type="InterPro" id="IPR002642">
    <property type="entry name" value="LysoPLipase_cat_dom"/>
</dbReference>
<dbReference type="PANTHER" id="PTHR10728:SF33">
    <property type="entry name" value="LYSOPHOSPHOLIPASE 1-RELATED"/>
    <property type="match status" value="1"/>
</dbReference>
<evidence type="ECO:0000256" key="4">
    <source>
        <dbReference type="ARBA" id="ARBA00022801"/>
    </source>
</evidence>
<evidence type="ECO:0000256" key="3">
    <source>
        <dbReference type="ARBA" id="ARBA00022729"/>
    </source>
</evidence>
<comment type="caution">
    <text evidence="11">The sequence shown here is derived from an EMBL/GenBank/DDBJ whole genome shotgun (WGS) entry which is preliminary data.</text>
</comment>
<evidence type="ECO:0000256" key="7">
    <source>
        <dbReference type="ARBA" id="ARBA00023180"/>
    </source>
</evidence>
<dbReference type="FunFam" id="3.40.1090.10:FF:000010">
    <property type="entry name" value="Lysophospholipase"/>
    <property type="match status" value="1"/>
</dbReference>
<keyword evidence="12" id="KW-1185">Reference proteome</keyword>
<dbReference type="Gene3D" id="3.40.1090.10">
    <property type="entry name" value="Cytosolic phospholipase A2 catalytic domain"/>
    <property type="match status" value="1"/>
</dbReference>
<evidence type="ECO:0000256" key="8">
    <source>
        <dbReference type="PROSITE-ProRule" id="PRU00555"/>
    </source>
</evidence>
<keyword evidence="7" id="KW-0325">Glycoprotein</keyword>
<sequence length="813" mass="86941">MQLKAVLLSSSILSIAHAWSPTNSYAPATVDCADDLNIIRAADGLSDSESSWVAKRDAVTQAALKTFLTRATSNFGDKSILNSLFSESSNVPRVAIAASGGGYRATFGDAGMVAAMDDRTDGANDHGLGGLLQGTTYLAAISGGSWFTSTVVFNNWTSVQDIINQMGDNDGSIWDIEQSALSPGGTDTAFTNQRFENISGALNEKAAAGFPTSLADVWGLAFSYYFFPSLPEGGVGYTWSTIQETDVFQNAEMPYLIQLGKAQLPGAVGVDFSSPTIEVTPYDFGSWEPSIKSFAEIKYLGTEVSNGSPVTPGQCVEGFDNVNFLIGTCTNLIEYVEQANSAYYNAVIDQLATLFLGNSSSNSDRTLAIYSPNPFKGTTNYESGSDTTFVTEDKLLLVDGGIDGQVIPFIPVMKEERGVDVVFALDQTADADDLFPNGDSLVYTYERQFTEAGKFDAFPYVPDIESFVELGLNKKPVFFGCDASNLTDLSYVPPLMVYLPNVAHSFASNISTLQLSFTAEERLDLIRNGFESATMGNFTEDPDFLGCVGCAVMRRKQEKLGLEWPEECQQCFTNYCWDGSTKDDIKNTTNISSTVSNSSTTTTTTTTDSADYTTILSTMNSGELSTIHFETSTTITCHECEQSTASPTVTYTTITKECQECEGGFTEVVTTVSCEGDEATESDTHKYTTVSSWTTTTEVCTECEEMDAMASAGISSGAKVTTEVQVTSQAASSTKSSTKSSTMSSNDVSEISHVSSISIPAVLQVTTGIPSQASSSSSSSLYSVVINENTADRLSFQGILTLAAAVVSFVGLI</sequence>
<dbReference type="GO" id="GO:0005576">
    <property type="term" value="C:extracellular region"/>
    <property type="evidence" value="ECO:0007669"/>
    <property type="project" value="TreeGrafter"/>
</dbReference>
<proteinExistence type="inferred from homology"/>
<dbReference type="SUPFAM" id="SSF52151">
    <property type="entry name" value="FabD/lysophospholipase-like"/>
    <property type="match status" value="1"/>
</dbReference>
<reference evidence="11 12" key="1">
    <citation type="submission" date="2020-05" db="EMBL/GenBank/DDBJ databases">
        <authorList>
            <person name="Casaregola S."/>
            <person name="Devillers H."/>
            <person name="Grondin C."/>
        </authorList>
    </citation>
    <scope>NUCLEOTIDE SEQUENCE [LARGE SCALE GENOMIC DNA]</scope>
    <source>
        <strain evidence="11 12">CLIB 1767</strain>
    </source>
</reference>
<name>A0A8H2VJP5_9SACH</name>
<dbReference type="Proteomes" id="UP000644660">
    <property type="component" value="Unassembled WGS sequence"/>
</dbReference>
<dbReference type="GO" id="GO:0046475">
    <property type="term" value="P:glycerophospholipid catabolic process"/>
    <property type="evidence" value="ECO:0007669"/>
    <property type="project" value="TreeGrafter"/>
</dbReference>
<organism evidence="11 12">
    <name type="scientific">Maudiozyma barnettii</name>
    <dbReference type="NCBI Taxonomy" id="61262"/>
    <lineage>
        <taxon>Eukaryota</taxon>
        <taxon>Fungi</taxon>
        <taxon>Dikarya</taxon>
        <taxon>Ascomycota</taxon>
        <taxon>Saccharomycotina</taxon>
        <taxon>Saccharomycetes</taxon>
        <taxon>Saccharomycetales</taxon>
        <taxon>Saccharomycetaceae</taxon>
        <taxon>Maudiozyma</taxon>
    </lineage>
</organism>
<feature type="signal peptide" evidence="9">
    <location>
        <begin position="1"/>
        <end position="18"/>
    </location>
</feature>
<feature type="domain" description="PLA2c" evidence="10">
    <location>
        <begin position="31"/>
        <end position="582"/>
    </location>
</feature>
<dbReference type="GO" id="GO:0005829">
    <property type="term" value="C:cytosol"/>
    <property type="evidence" value="ECO:0007669"/>
    <property type="project" value="TreeGrafter"/>
</dbReference>
<dbReference type="GO" id="GO:0004623">
    <property type="term" value="F:phospholipase A2 activity"/>
    <property type="evidence" value="ECO:0007669"/>
    <property type="project" value="TreeGrafter"/>
</dbReference>
<protein>
    <recommendedName>
        <fullName evidence="2 9">Lysophospholipase</fullName>
        <ecNumber evidence="2 9">3.1.1.5</ecNumber>
    </recommendedName>
</protein>
<accession>A0A8H2VJP5</accession>
<dbReference type="EC" id="3.1.1.5" evidence="2 9"/>
<keyword evidence="5 8" id="KW-0442">Lipid degradation</keyword>
<comment type="catalytic activity">
    <reaction evidence="9">
        <text>a 1-acyl-sn-glycero-3-phosphocholine + H2O = sn-glycerol 3-phosphocholine + a fatty acid + H(+)</text>
        <dbReference type="Rhea" id="RHEA:15177"/>
        <dbReference type="ChEBI" id="CHEBI:15377"/>
        <dbReference type="ChEBI" id="CHEBI:15378"/>
        <dbReference type="ChEBI" id="CHEBI:16870"/>
        <dbReference type="ChEBI" id="CHEBI:28868"/>
        <dbReference type="ChEBI" id="CHEBI:58168"/>
        <dbReference type="EC" id="3.1.1.5"/>
    </reaction>
</comment>
<evidence type="ECO:0000313" key="12">
    <source>
        <dbReference type="Proteomes" id="UP000644660"/>
    </source>
</evidence>
<dbReference type="PANTHER" id="PTHR10728">
    <property type="entry name" value="CYTOSOLIC PHOSPHOLIPASE A2"/>
    <property type="match status" value="1"/>
</dbReference>
<evidence type="ECO:0000256" key="5">
    <source>
        <dbReference type="ARBA" id="ARBA00022963"/>
    </source>
</evidence>
<dbReference type="RefSeq" id="XP_041408444.1">
    <property type="nucleotide sequence ID" value="XM_041552510.1"/>
</dbReference>
<dbReference type="PROSITE" id="PS51210">
    <property type="entry name" value="PLA2C"/>
    <property type="match status" value="1"/>
</dbReference>
<dbReference type="GeneID" id="64859688"/>